<evidence type="ECO:0000313" key="1">
    <source>
        <dbReference type="EMBL" id="KNC31092.1"/>
    </source>
</evidence>
<reference evidence="1 2" key="1">
    <citation type="journal article" date="2015" name="Nat. Commun.">
        <title>Lucilia cuprina genome unlocks parasitic fly biology to underpin future interventions.</title>
        <authorList>
            <person name="Anstead C.A."/>
            <person name="Korhonen P.K."/>
            <person name="Young N.D."/>
            <person name="Hall R.S."/>
            <person name="Jex A.R."/>
            <person name="Murali S.C."/>
            <person name="Hughes D.S."/>
            <person name="Lee S.F."/>
            <person name="Perry T."/>
            <person name="Stroehlein A.J."/>
            <person name="Ansell B.R."/>
            <person name="Breugelmans B."/>
            <person name="Hofmann A."/>
            <person name="Qu J."/>
            <person name="Dugan S."/>
            <person name="Lee S.L."/>
            <person name="Chao H."/>
            <person name="Dinh H."/>
            <person name="Han Y."/>
            <person name="Doddapaneni H.V."/>
            <person name="Worley K.C."/>
            <person name="Muzny D.M."/>
            <person name="Ioannidis P."/>
            <person name="Waterhouse R.M."/>
            <person name="Zdobnov E.M."/>
            <person name="James P.J."/>
            <person name="Bagnall N.H."/>
            <person name="Kotze A.C."/>
            <person name="Gibbs R.A."/>
            <person name="Richards S."/>
            <person name="Batterham P."/>
            <person name="Gasser R.B."/>
        </authorList>
    </citation>
    <scope>NUCLEOTIDE SEQUENCE [LARGE SCALE GENOMIC DNA]</scope>
    <source>
        <strain evidence="1 2">LS</strain>
        <tissue evidence="1">Full body</tissue>
    </source>
</reference>
<name>A0A0L0CFV7_LUCCU</name>
<dbReference type="EMBL" id="JRES01000447">
    <property type="protein sequence ID" value="KNC31092.1"/>
    <property type="molecule type" value="Genomic_DNA"/>
</dbReference>
<gene>
    <name evidence="1" type="ORF">FF38_06202</name>
</gene>
<proteinExistence type="predicted"/>
<dbReference type="AlphaFoldDB" id="A0A0L0CFV7"/>
<sequence>MGRAIVNMFNKQTGNAHRTLDEMGLPFESREISFLKILGVDKHFLVFKYCKHLNQYEIIRIARDKSEKRSSMSNVSTLAVIVTTRNHATIGGYQLNLEQEFHDLRDLQGYFLNLHETNCRYQLSLRLGLNEKKKYFERKEKRHKPFLTHQKMHEVQYHNSDSTFSHNIPAWLRYESEVETEVCIKQILTGQTFYETKPADSRTWYLAHSPLYQLRDYSGTRPVEIVSVRDELKFGDTFS</sequence>
<dbReference type="Proteomes" id="UP000037069">
    <property type="component" value="Unassembled WGS sequence"/>
</dbReference>
<evidence type="ECO:0000313" key="2">
    <source>
        <dbReference type="Proteomes" id="UP000037069"/>
    </source>
</evidence>
<organism evidence="1 2">
    <name type="scientific">Lucilia cuprina</name>
    <name type="common">Green bottle fly</name>
    <name type="synonym">Australian sheep blowfly</name>
    <dbReference type="NCBI Taxonomy" id="7375"/>
    <lineage>
        <taxon>Eukaryota</taxon>
        <taxon>Metazoa</taxon>
        <taxon>Ecdysozoa</taxon>
        <taxon>Arthropoda</taxon>
        <taxon>Hexapoda</taxon>
        <taxon>Insecta</taxon>
        <taxon>Pterygota</taxon>
        <taxon>Neoptera</taxon>
        <taxon>Endopterygota</taxon>
        <taxon>Diptera</taxon>
        <taxon>Brachycera</taxon>
        <taxon>Muscomorpha</taxon>
        <taxon>Oestroidea</taxon>
        <taxon>Calliphoridae</taxon>
        <taxon>Luciliinae</taxon>
        <taxon>Lucilia</taxon>
    </lineage>
</organism>
<accession>A0A0L0CFV7</accession>
<keyword evidence="2" id="KW-1185">Reference proteome</keyword>
<comment type="caution">
    <text evidence="1">The sequence shown here is derived from an EMBL/GenBank/DDBJ whole genome shotgun (WGS) entry which is preliminary data.</text>
</comment>
<protein>
    <submittedName>
        <fullName evidence="1">Uncharacterized protein</fullName>
    </submittedName>
</protein>